<keyword evidence="3" id="KW-1185">Reference proteome</keyword>
<evidence type="ECO:0000313" key="2">
    <source>
        <dbReference type="EMBL" id="GIL85943.1"/>
    </source>
</evidence>
<protein>
    <submittedName>
        <fullName evidence="2">Uncharacterized protein</fullName>
    </submittedName>
</protein>
<evidence type="ECO:0000256" key="1">
    <source>
        <dbReference type="SAM" id="MobiDB-lite"/>
    </source>
</evidence>
<gene>
    <name evidence="2" type="ORF">Vretifemale_14462</name>
</gene>
<name>A0A8J4CVA9_9CHLO</name>
<feature type="region of interest" description="Disordered" evidence="1">
    <location>
        <begin position="18"/>
        <end position="111"/>
    </location>
</feature>
<dbReference type="EMBL" id="BNCP01000034">
    <property type="protein sequence ID" value="GIL85943.1"/>
    <property type="molecule type" value="Genomic_DNA"/>
</dbReference>
<reference evidence="2" key="1">
    <citation type="journal article" date="2021" name="Proc. Natl. Acad. Sci. U.S.A.">
        <title>Three genomes in the algal genus Volvox reveal the fate of a haploid sex-determining region after a transition to homothallism.</title>
        <authorList>
            <person name="Yamamoto K."/>
            <person name="Hamaji T."/>
            <person name="Kawai-Toyooka H."/>
            <person name="Matsuzaki R."/>
            <person name="Takahashi F."/>
            <person name="Nishimura Y."/>
            <person name="Kawachi M."/>
            <person name="Noguchi H."/>
            <person name="Minakuchi Y."/>
            <person name="Umen J.G."/>
            <person name="Toyoda A."/>
            <person name="Nozaki H."/>
        </authorList>
    </citation>
    <scope>NUCLEOTIDE SEQUENCE</scope>
    <source>
        <strain evidence="2">NIES-3786</strain>
    </source>
</reference>
<evidence type="ECO:0000313" key="3">
    <source>
        <dbReference type="Proteomes" id="UP000747110"/>
    </source>
</evidence>
<accession>A0A8J4CVA9</accession>
<dbReference type="AlphaFoldDB" id="A0A8J4CVA9"/>
<organism evidence="2 3">
    <name type="scientific">Volvox reticuliferus</name>
    <dbReference type="NCBI Taxonomy" id="1737510"/>
    <lineage>
        <taxon>Eukaryota</taxon>
        <taxon>Viridiplantae</taxon>
        <taxon>Chlorophyta</taxon>
        <taxon>core chlorophytes</taxon>
        <taxon>Chlorophyceae</taxon>
        <taxon>CS clade</taxon>
        <taxon>Chlamydomonadales</taxon>
        <taxon>Volvocaceae</taxon>
        <taxon>Volvox</taxon>
    </lineage>
</organism>
<feature type="compositionally biased region" description="Pro residues" evidence="1">
    <location>
        <begin position="86"/>
        <end position="101"/>
    </location>
</feature>
<comment type="caution">
    <text evidence="2">The sequence shown here is derived from an EMBL/GenBank/DDBJ whole genome shotgun (WGS) entry which is preliminary data.</text>
</comment>
<dbReference type="Proteomes" id="UP000747110">
    <property type="component" value="Unassembled WGS sequence"/>
</dbReference>
<proteinExistence type="predicted"/>
<feature type="compositionally biased region" description="Low complexity" evidence="1">
    <location>
        <begin position="65"/>
        <end position="85"/>
    </location>
</feature>
<sequence>MQSRRRIYRTGSKIPITCSEAQSLPSSEHVRGTPTMMGSGKVFSSKASPATKEMGDPAARQVPCALSSQAGASSGSATAAAAGVGEPPPTTEPSPDRPPSNPKQLSPAARFRTARRSIQTGLPPPGEAAVPSFATSRPLATRTLSPALAPLALLPLSILTAAPAAGKVATGTAFPVACSSHGAPLQLPSGPGRQAADRISPRAPAGNCSGCTAAAAAVLVASRTAPCSAAESSNRASSNVGECGRGGTVSDSTIGSIRRLPWRVFNCRARPIPMPASRLKGCVWMPPLPAQKVRMRPGSGAPYRSRRPRAPAGGLGLPALLLGMPSIGGRLGAAVGLLVLGRRSFGAAALAVAPIAAASRAPQPSVPSDSRTWEGALAAVFFLSRPSAAVSRSDPGISTATWPGFEAISSRSIIRRTGQRTQMGKGGEPGSPALGLAIPACTAAPLPQSSLSLQTWLELGEGARSAASLLATTAETAALSCAAATSLNGVTGDNPGAVGARTCEANLGHSLYSRLSNKVGSDEAADTKVAGPTPKRRASVGINKRCESLFGNICSGCKICSRLRFCMGSKIEPWKPPSPT</sequence>